<feature type="region of interest" description="Disordered" evidence="1">
    <location>
        <begin position="1"/>
        <end position="55"/>
    </location>
</feature>
<dbReference type="Proteomes" id="UP000887566">
    <property type="component" value="Unplaced"/>
</dbReference>
<dbReference type="AlphaFoldDB" id="A0A914XGB9"/>
<keyword evidence="2" id="KW-1185">Reference proteome</keyword>
<reference evidence="3" key="1">
    <citation type="submission" date="2022-11" db="UniProtKB">
        <authorList>
            <consortium name="WormBaseParasite"/>
        </authorList>
    </citation>
    <scope>IDENTIFICATION</scope>
</reference>
<name>A0A914XGB9_9BILA</name>
<sequence>MAGAPATIGRPAIDSAPMSRPMNPKGQLIDRRDRTCRRPSSERSRSPSVNHNDHHAPFVRIYNDVQDTDKKFTRMIAIETGCETTQRAAGRSAIDFCPTDSP</sequence>
<proteinExistence type="predicted"/>
<feature type="compositionally biased region" description="Basic and acidic residues" evidence="1">
    <location>
        <begin position="39"/>
        <end position="55"/>
    </location>
</feature>
<organism evidence="2 3">
    <name type="scientific">Plectus sambesii</name>
    <dbReference type="NCBI Taxonomy" id="2011161"/>
    <lineage>
        <taxon>Eukaryota</taxon>
        <taxon>Metazoa</taxon>
        <taxon>Ecdysozoa</taxon>
        <taxon>Nematoda</taxon>
        <taxon>Chromadorea</taxon>
        <taxon>Plectida</taxon>
        <taxon>Plectina</taxon>
        <taxon>Plectoidea</taxon>
        <taxon>Plectidae</taxon>
        <taxon>Plectus</taxon>
    </lineage>
</organism>
<evidence type="ECO:0000313" key="2">
    <source>
        <dbReference type="Proteomes" id="UP000887566"/>
    </source>
</evidence>
<evidence type="ECO:0000313" key="3">
    <source>
        <dbReference type="WBParaSite" id="PSAMB.scaffold792size41295.g8935.t1"/>
    </source>
</evidence>
<protein>
    <submittedName>
        <fullName evidence="3">Uncharacterized protein</fullName>
    </submittedName>
</protein>
<evidence type="ECO:0000256" key="1">
    <source>
        <dbReference type="SAM" id="MobiDB-lite"/>
    </source>
</evidence>
<dbReference type="WBParaSite" id="PSAMB.scaffold792size41295.g8935.t1">
    <property type="protein sequence ID" value="PSAMB.scaffold792size41295.g8935.t1"/>
    <property type="gene ID" value="PSAMB.scaffold792size41295.g8935"/>
</dbReference>
<accession>A0A914XGB9</accession>